<gene>
    <name evidence="2" type="ORF">E8L99_05455</name>
</gene>
<organism evidence="2 3">
    <name type="scientific">Phreatobacter aquaticus</name>
    <dbReference type="NCBI Taxonomy" id="2570229"/>
    <lineage>
        <taxon>Bacteria</taxon>
        <taxon>Pseudomonadati</taxon>
        <taxon>Pseudomonadota</taxon>
        <taxon>Alphaproteobacteria</taxon>
        <taxon>Hyphomicrobiales</taxon>
        <taxon>Phreatobacteraceae</taxon>
        <taxon>Phreatobacter</taxon>
    </lineage>
</organism>
<dbReference type="EMBL" id="CP039865">
    <property type="protein sequence ID" value="QCK85266.1"/>
    <property type="molecule type" value="Genomic_DNA"/>
</dbReference>
<dbReference type="AlphaFoldDB" id="A0A4D7QIN9"/>
<evidence type="ECO:0000313" key="2">
    <source>
        <dbReference type="EMBL" id="QCK85266.1"/>
    </source>
</evidence>
<keyword evidence="3" id="KW-1185">Reference proteome</keyword>
<dbReference type="Gene3D" id="2.40.50.90">
    <property type="match status" value="1"/>
</dbReference>
<dbReference type="InterPro" id="IPR035437">
    <property type="entry name" value="SNase_OB-fold_sf"/>
</dbReference>
<dbReference type="Proteomes" id="UP000298588">
    <property type="component" value="Chromosome"/>
</dbReference>
<keyword evidence="1" id="KW-0732">Signal</keyword>
<evidence type="ECO:0000256" key="1">
    <source>
        <dbReference type="SAM" id="SignalP"/>
    </source>
</evidence>
<name>A0A4D7QIN9_9HYPH</name>
<sequence>MAGRDIALAALLVSFAAAPVAAACVSEGAMEVPGLRADGPLGLAGQDGRRFRLVALQGDATPEPVAGLKLAALGPPNRHGRIPAQGFVGEEPFETSLLSAGLARLTPTKQLSRECWRRLEIAENVAVAGRLGLWARPEAIISASDAATLRGADGRFSVIQGRVSSVRTQGRITYVNFGPPNSGALTVTILERDMAAFRESGLEPAAIRGQILRVRGVVMIRRGPTVAAAIPEALTIAETPARGAR</sequence>
<dbReference type="OrthoDB" id="7618306at2"/>
<proteinExistence type="predicted"/>
<feature type="chain" id="PRO_5020294402" description="Nuclease" evidence="1">
    <location>
        <begin position="23"/>
        <end position="245"/>
    </location>
</feature>
<feature type="signal peptide" evidence="1">
    <location>
        <begin position="1"/>
        <end position="22"/>
    </location>
</feature>
<dbReference type="PROSITE" id="PS51257">
    <property type="entry name" value="PROKAR_LIPOPROTEIN"/>
    <property type="match status" value="1"/>
</dbReference>
<evidence type="ECO:0008006" key="4">
    <source>
        <dbReference type="Google" id="ProtNLM"/>
    </source>
</evidence>
<protein>
    <recommendedName>
        <fullName evidence="4">Nuclease</fullName>
    </recommendedName>
</protein>
<dbReference type="KEGG" id="paqt:E8L99_05455"/>
<dbReference type="RefSeq" id="WP_137098600.1">
    <property type="nucleotide sequence ID" value="NZ_CP039865.1"/>
</dbReference>
<dbReference type="SUPFAM" id="SSF50199">
    <property type="entry name" value="Staphylococcal nuclease"/>
    <property type="match status" value="1"/>
</dbReference>
<evidence type="ECO:0000313" key="3">
    <source>
        <dbReference type="Proteomes" id="UP000298588"/>
    </source>
</evidence>
<accession>A0A4D7QIN9</accession>
<reference evidence="2 3" key="1">
    <citation type="submission" date="2019-04" db="EMBL/GenBank/DDBJ databases">
        <title>Phreatobacter aquaticus sp. nov.</title>
        <authorList>
            <person name="Choi A."/>
            <person name="Baek K."/>
        </authorList>
    </citation>
    <scope>NUCLEOTIDE SEQUENCE [LARGE SCALE GENOMIC DNA]</scope>
    <source>
        <strain evidence="2 3">NMCR1094</strain>
    </source>
</reference>